<dbReference type="EMBL" id="CAEQ01001233">
    <property type="protein sequence ID" value="CCD13660.1"/>
    <property type="molecule type" value="Genomic_DNA"/>
</dbReference>
<feature type="coiled-coil region" evidence="1">
    <location>
        <begin position="205"/>
        <end position="263"/>
    </location>
</feature>
<comment type="caution">
    <text evidence="2">The sequence shown here is derived from an EMBL/GenBank/DDBJ whole genome shotgun (WGS) entry which is preliminary data.</text>
</comment>
<reference evidence="3" key="1">
    <citation type="submission" date="2011-07" db="EMBL/GenBank/DDBJ databases">
        <title>Divergent evolution of antigenic variation in African trypanosomes.</title>
        <authorList>
            <person name="Jackson A.P."/>
            <person name="Berry A."/>
            <person name="Allison H.C."/>
            <person name="Burton P."/>
            <person name="Anderson J."/>
            <person name="Aslett M."/>
            <person name="Brown R."/>
            <person name="Corton N."/>
            <person name="Harris D."/>
            <person name="Hauser H."/>
            <person name="Gamble J."/>
            <person name="Gilderthorp R."/>
            <person name="McQuillan J."/>
            <person name="Quail M.A."/>
            <person name="Sanders M."/>
            <person name="Van Tonder A."/>
            <person name="Ginger M.L."/>
            <person name="Donelson J.E."/>
            <person name="Field M.C."/>
            <person name="Barry J.D."/>
            <person name="Berriman M."/>
            <person name="Hertz-Fowler C."/>
        </authorList>
    </citation>
    <scope>NUCLEOTIDE SEQUENCE [LARGE SCALE GENOMIC DNA]</scope>
    <source>
        <strain evidence="3">IL3000</strain>
    </source>
</reference>
<keyword evidence="3" id="KW-1185">Reference proteome</keyword>
<dbReference type="AlphaFoldDB" id="F9W8X4"/>
<evidence type="ECO:0000256" key="1">
    <source>
        <dbReference type="SAM" id="Coils"/>
    </source>
</evidence>
<name>F9W8X4_TRYCI</name>
<evidence type="ECO:0000313" key="2">
    <source>
        <dbReference type="EMBL" id="CCD13660.1"/>
    </source>
</evidence>
<evidence type="ECO:0000313" key="3">
    <source>
        <dbReference type="Proteomes" id="UP000000702"/>
    </source>
</evidence>
<protein>
    <submittedName>
        <fullName evidence="2">WGS project CAEQ00000000 data, annotated contig 1792</fullName>
    </submittedName>
</protein>
<organism evidence="2 3">
    <name type="scientific">Trypanosoma congolense (strain IL3000)</name>
    <dbReference type="NCBI Taxonomy" id="1068625"/>
    <lineage>
        <taxon>Eukaryota</taxon>
        <taxon>Discoba</taxon>
        <taxon>Euglenozoa</taxon>
        <taxon>Kinetoplastea</taxon>
        <taxon>Metakinetoplastina</taxon>
        <taxon>Trypanosomatida</taxon>
        <taxon>Trypanosomatidae</taxon>
        <taxon>Trypanosoma</taxon>
        <taxon>Nannomonas</taxon>
    </lineage>
</organism>
<gene>
    <name evidence="2" type="ORF">TCIL3000_0_43960</name>
</gene>
<reference evidence="2 3" key="2">
    <citation type="journal article" date="2012" name="Proc. Natl. Acad. Sci. U.S.A.">
        <title>Antigenic diversity is generated by distinct evolutionary mechanisms in African trypanosome species.</title>
        <authorList>
            <person name="Jackson A.P."/>
            <person name="Berry A."/>
            <person name="Aslett M."/>
            <person name="Allison H.C."/>
            <person name="Burton P."/>
            <person name="Vavrova-Anderson J."/>
            <person name="Brown R."/>
            <person name="Browne H."/>
            <person name="Corton N."/>
            <person name="Hauser H."/>
            <person name="Gamble J."/>
            <person name="Gilderthorp R."/>
            <person name="Marcello L."/>
            <person name="McQuillan J."/>
            <person name="Otto T.D."/>
            <person name="Quail M.A."/>
            <person name="Sanders M.J."/>
            <person name="van Tonder A."/>
            <person name="Ginger M.L."/>
            <person name="Field M.C."/>
            <person name="Barry J.D."/>
            <person name="Hertz-Fowler C."/>
            <person name="Berriman M."/>
        </authorList>
    </citation>
    <scope>NUCLEOTIDE SEQUENCE [LARGE SCALE GENOMIC DNA]</scope>
    <source>
        <strain evidence="2 3">IL3000</strain>
    </source>
</reference>
<proteinExistence type="predicted"/>
<sequence>MYLQQIVNTMSIKNWIVTTERVKNKSEGLSEYSSYLVSSKHKNHKNTTIIPLFKIDYNNFINKTILETIEFDSKNKKGGRKVESYAQSFNFILPPPHKPTISQWENITKDLLVTLCNELNIKEKTKFGKSCFMNIHDQSNPHLNLLVPRIFDGERLADLDRKNVLAKLKLQFNQSVMKHCEIDHTKHKPLRSNNGPRKSAQRYAYDKAKEQAENALKLIAEAGEATKEVALAEGEIKVKLEELDKVEKELKIQNQRLGFLINAYTKFKDTIFSWANSARKGLTLETMIHRQELEKNANAIIDSKFVSDKDAFLVEQTVLREFEELEKDGIETVKPEISSRLTKIKAS</sequence>
<keyword evidence="1" id="KW-0175">Coiled coil</keyword>
<dbReference type="VEuPathDB" id="TriTrypDB:TcIL3000_0_43960"/>
<dbReference type="Proteomes" id="UP000000702">
    <property type="component" value="Unassembled WGS sequence"/>
</dbReference>
<accession>F9W8X4</accession>